<dbReference type="InterPro" id="IPR003658">
    <property type="entry name" value="Anti-sigma_ant"/>
</dbReference>
<sequence>MAMQINTSTAGDKAIIRLAGRFDFNDHRTFKMNYEPLLLLATVKTLEIDMEGIEYLDSSALGMMMLLRERSQAVGKTVVLSKPSSTVAQVLDIANFSKLFTITK</sequence>
<dbReference type="AlphaFoldDB" id="D9SEW0"/>
<evidence type="ECO:0000256" key="2">
    <source>
        <dbReference type="RuleBase" id="RU003749"/>
    </source>
</evidence>
<dbReference type="PROSITE" id="PS50801">
    <property type="entry name" value="STAS"/>
    <property type="match status" value="1"/>
</dbReference>
<dbReference type="InterPro" id="IPR002645">
    <property type="entry name" value="STAS_dom"/>
</dbReference>
<evidence type="ECO:0000313" key="5">
    <source>
        <dbReference type="Proteomes" id="UP000001235"/>
    </source>
</evidence>
<feature type="domain" description="STAS" evidence="3">
    <location>
        <begin position="3"/>
        <end position="104"/>
    </location>
</feature>
<comment type="similarity">
    <text evidence="1 2">Belongs to the anti-sigma-factor antagonist family.</text>
</comment>
<dbReference type="eggNOG" id="COG1366">
    <property type="taxonomic scope" value="Bacteria"/>
</dbReference>
<dbReference type="PANTHER" id="PTHR33495">
    <property type="entry name" value="ANTI-SIGMA FACTOR ANTAGONIST TM_1081-RELATED-RELATED"/>
    <property type="match status" value="1"/>
</dbReference>
<gene>
    <name evidence="4" type="ordered locus">Galf_1027</name>
</gene>
<dbReference type="KEGG" id="gca:Galf_1027"/>
<evidence type="ECO:0000259" key="3">
    <source>
        <dbReference type="PROSITE" id="PS50801"/>
    </source>
</evidence>
<dbReference type="Proteomes" id="UP000001235">
    <property type="component" value="Chromosome"/>
</dbReference>
<dbReference type="InterPro" id="IPR036513">
    <property type="entry name" value="STAS_dom_sf"/>
</dbReference>
<keyword evidence="5" id="KW-1185">Reference proteome</keyword>
<dbReference type="NCBIfam" id="TIGR00377">
    <property type="entry name" value="ant_ant_sig"/>
    <property type="match status" value="1"/>
</dbReference>
<proteinExistence type="inferred from homology"/>
<dbReference type="Pfam" id="PF01740">
    <property type="entry name" value="STAS"/>
    <property type="match status" value="1"/>
</dbReference>
<dbReference type="Gene3D" id="3.30.750.24">
    <property type="entry name" value="STAS domain"/>
    <property type="match status" value="1"/>
</dbReference>
<reference evidence="4 5" key="1">
    <citation type="submission" date="2010-08" db="EMBL/GenBank/DDBJ databases">
        <title>Complete sequence of Gallionella capsiferriformans ES-2.</title>
        <authorList>
            <consortium name="US DOE Joint Genome Institute"/>
            <person name="Lucas S."/>
            <person name="Copeland A."/>
            <person name="Lapidus A."/>
            <person name="Cheng J.-F."/>
            <person name="Bruce D."/>
            <person name="Goodwin L."/>
            <person name="Pitluck S."/>
            <person name="Chertkov O."/>
            <person name="Davenport K.W."/>
            <person name="Detter J.C."/>
            <person name="Han C."/>
            <person name="Tapia R."/>
            <person name="Land M."/>
            <person name="Hauser L."/>
            <person name="Chang Y.-J."/>
            <person name="Jeffries C."/>
            <person name="Kyrpides N."/>
            <person name="Ivanova N."/>
            <person name="Mikhailova N."/>
            <person name="Shelobolina E.S."/>
            <person name="Picardal F."/>
            <person name="Roden E."/>
            <person name="Emerson D."/>
            <person name="Woyke T."/>
        </authorList>
    </citation>
    <scope>NUCLEOTIDE SEQUENCE [LARGE SCALE GENOMIC DNA]</scope>
    <source>
        <strain evidence="4 5">ES-2</strain>
    </source>
</reference>
<dbReference type="PANTHER" id="PTHR33495:SF15">
    <property type="entry name" value="STAS DOMAIN-CONTAINING PROTEIN"/>
    <property type="match status" value="1"/>
</dbReference>
<dbReference type="EMBL" id="CP002159">
    <property type="protein sequence ID" value="ADL55057.1"/>
    <property type="molecule type" value="Genomic_DNA"/>
</dbReference>
<dbReference type="HOGENOM" id="CLU_115403_9_1_4"/>
<organism evidence="4 5">
    <name type="scientific">Gallionella capsiferriformans (strain ES-2)</name>
    <name type="common">Gallionella ferruginea capsiferriformans (strain ES-2)</name>
    <dbReference type="NCBI Taxonomy" id="395494"/>
    <lineage>
        <taxon>Bacteria</taxon>
        <taxon>Pseudomonadati</taxon>
        <taxon>Pseudomonadota</taxon>
        <taxon>Betaproteobacteria</taxon>
        <taxon>Nitrosomonadales</taxon>
        <taxon>Gallionellaceae</taxon>
        <taxon>Gallionella</taxon>
    </lineage>
</organism>
<dbReference type="STRING" id="395494.Galf_1027"/>
<evidence type="ECO:0000313" key="4">
    <source>
        <dbReference type="EMBL" id="ADL55057.1"/>
    </source>
</evidence>
<name>D9SEW0_GALCS</name>
<protein>
    <recommendedName>
        <fullName evidence="2">Anti-sigma factor antagonist</fullName>
    </recommendedName>
</protein>
<dbReference type="SUPFAM" id="SSF52091">
    <property type="entry name" value="SpoIIaa-like"/>
    <property type="match status" value="1"/>
</dbReference>
<dbReference type="GO" id="GO:0043856">
    <property type="term" value="F:anti-sigma factor antagonist activity"/>
    <property type="evidence" value="ECO:0007669"/>
    <property type="project" value="InterPro"/>
</dbReference>
<accession>D9SEW0</accession>
<evidence type="ECO:0000256" key="1">
    <source>
        <dbReference type="ARBA" id="ARBA00009013"/>
    </source>
</evidence>
<dbReference type="RefSeq" id="WP_013292997.1">
    <property type="nucleotide sequence ID" value="NC_014394.1"/>
</dbReference>
<dbReference type="CDD" id="cd07043">
    <property type="entry name" value="STAS_anti-anti-sigma_factors"/>
    <property type="match status" value="1"/>
</dbReference>